<dbReference type="RefSeq" id="WP_075125387.1">
    <property type="nucleotide sequence ID" value="NZ_MSIE01000015.1"/>
</dbReference>
<evidence type="ECO:0000259" key="2">
    <source>
        <dbReference type="Pfam" id="PF13472"/>
    </source>
</evidence>
<dbReference type="EMBL" id="MSIE01000015">
    <property type="protein sequence ID" value="OLF17595.1"/>
    <property type="molecule type" value="Genomic_DNA"/>
</dbReference>
<sequence>MTYVRRSSRAVGILLGAVLTAGSIVAGTPASAEHLAGEASALPTAVVSLGDNGISGEGAGGYEPGTNGENGNWCHRSVHAMVHKTTLAAKTVNLACSGAKSAHVGFGGPVHNTEGSQAERLTTVARQYRVTTVIVRVGSNDDPQFSGTVAACIGAYLYPERPDCSSFLRTEWPTRLAAMAPKVKAALVDVRTAMSNAGYGSSSYKLVLTSYASPITERMDAASQQAGCPFRLTDARWARTEAVPQLNAALRSVASQVGARFLDLSRATENREACSRGSNPAAEWQTRITVDPWRMVNGQLTPEEKVRAGESFHLNATAHAQVGRCMTEFVQSNASYATCLERSDGNLHAVLS</sequence>
<feature type="domain" description="SGNH hydrolase-type esterase" evidence="2">
    <location>
        <begin position="60"/>
        <end position="319"/>
    </location>
</feature>
<protein>
    <recommendedName>
        <fullName evidence="2">SGNH hydrolase-type esterase domain-containing protein</fullName>
    </recommendedName>
</protein>
<gene>
    <name evidence="3" type="ORF">BU204_10265</name>
</gene>
<dbReference type="Proteomes" id="UP000185596">
    <property type="component" value="Unassembled WGS sequence"/>
</dbReference>
<keyword evidence="4" id="KW-1185">Reference proteome</keyword>
<evidence type="ECO:0000313" key="4">
    <source>
        <dbReference type="Proteomes" id="UP000185596"/>
    </source>
</evidence>
<dbReference type="InterPro" id="IPR036514">
    <property type="entry name" value="SGNH_hydro_sf"/>
</dbReference>
<dbReference type="SUPFAM" id="SSF52266">
    <property type="entry name" value="SGNH hydrolase"/>
    <property type="match status" value="1"/>
</dbReference>
<evidence type="ECO:0000256" key="1">
    <source>
        <dbReference type="SAM" id="SignalP"/>
    </source>
</evidence>
<dbReference type="GO" id="GO:0016788">
    <property type="term" value="F:hydrolase activity, acting on ester bonds"/>
    <property type="evidence" value="ECO:0007669"/>
    <property type="project" value="InterPro"/>
</dbReference>
<dbReference type="STRING" id="1912961.BU204_10265"/>
<dbReference type="InterPro" id="IPR037460">
    <property type="entry name" value="SEST-like"/>
</dbReference>
<dbReference type="AlphaFoldDB" id="A0A1Q8CTA0"/>
<dbReference type="InterPro" id="IPR013830">
    <property type="entry name" value="SGNH_hydro"/>
</dbReference>
<dbReference type="Gene3D" id="3.40.50.1110">
    <property type="entry name" value="SGNH hydrolase"/>
    <property type="match status" value="1"/>
</dbReference>
<dbReference type="Pfam" id="PF13472">
    <property type="entry name" value="Lipase_GDSL_2"/>
    <property type="match status" value="1"/>
</dbReference>
<dbReference type="PANTHER" id="PTHR37981:SF1">
    <property type="entry name" value="SGNH HYDROLASE-TYPE ESTERASE DOMAIN-CONTAINING PROTEIN"/>
    <property type="match status" value="1"/>
</dbReference>
<proteinExistence type="predicted"/>
<name>A0A1Q8CTA0_9PSEU</name>
<dbReference type="PANTHER" id="PTHR37981">
    <property type="entry name" value="LIPASE 2"/>
    <property type="match status" value="1"/>
</dbReference>
<reference evidence="3 4" key="1">
    <citation type="submission" date="2016-12" db="EMBL/GenBank/DDBJ databases">
        <title>The draft genome sequence of Actinophytocola sp. 11-183.</title>
        <authorList>
            <person name="Wang W."/>
            <person name="Yuan L."/>
        </authorList>
    </citation>
    <scope>NUCLEOTIDE SEQUENCE [LARGE SCALE GENOMIC DNA]</scope>
    <source>
        <strain evidence="3 4">11-183</strain>
    </source>
</reference>
<organism evidence="3 4">
    <name type="scientific">Actinophytocola xanthii</name>
    <dbReference type="NCBI Taxonomy" id="1912961"/>
    <lineage>
        <taxon>Bacteria</taxon>
        <taxon>Bacillati</taxon>
        <taxon>Actinomycetota</taxon>
        <taxon>Actinomycetes</taxon>
        <taxon>Pseudonocardiales</taxon>
        <taxon>Pseudonocardiaceae</taxon>
    </lineage>
</organism>
<feature type="signal peptide" evidence="1">
    <location>
        <begin position="1"/>
        <end position="26"/>
    </location>
</feature>
<comment type="caution">
    <text evidence="3">The sequence shown here is derived from an EMBL/GenBank/DDBJ whole genome shotgun (WGS) entry which is preliminary data.</text>
</comment>
<dbReference type="GO" id="GO:0006629">
    <property type="term" value="P:lipid metabolic process"/>
    <property type="evidence" value="ECO:0007669"/>
    <property type="project" value="TreeGrafter"/>
</dbReference>
<feature type="chain" id="PRO_5038882978" description="SGNH hydrolase-type esterase domain-containing protein" evidence="1">
    <location>
        <begin position="27"/>
        <end position="352"/>
    </location>
</feature>
<evidence type="ECO:0000313" key="3">
    <source>
        <dbReference type="EMBL" id="OLF17595.1"/>
    </source>
</evidence>
<dbReference type="OrthoDB" id="3498399at2"/>
<accession>A0A1Q8CTA0</accession>
<keyword evidence="1" id="KW-0732">Signal</keyword>